<dbReference type="Pfam" id="PF00497">
    <property type="entry name" value="SBP_bac_3"/>
    <property type="match status" value="1"/>
</dbReference>
<protein>
    <submittedName>
        <fullName evidence="5">Basic amino acid ABC transporter substrate-binding protein</fullName>
    </submittedName>
</protein>
<reference evidence="5 6" key="1">
    <citation type="submission" date="2024-02" db="EMBL/GenBank/DDBJ databases">
        <title>A nitrogen-fixing paenibacillus bacterium.</title>
        <authorList>
            <person name="Zhang W.L."/>
            <person name="Chen S.F."/>
        </authorList>
    </citation>
    <scope>NUCLEOTIDE SEQUENCE [LARGE SCALE GENOMIC DNA]</scope>
    <source>
        <strain evidence="5 6">M1</strain>
    </source>
</reference>
<feature type="signal peptide" evidence="2">
    <location>
        <begin position="1"/>
        <end position="24"/>
    </location>
</feature>
<dbReference type="SUPFAM" id="SSF53850">
    <property type="entry name" value="Periplasmic binding protein-like II"/>
    <property type="match status" value="1"/>
</dbReference>
<evidence type="ECO:0000256" key="2">
    <source>
        <dbReference type="SAM" id="SignalP"/>
    </source>
</evidence>
<evidence type="ECO:0000259" key="3">
    <source>
        <dbReference type="SMART" id="SM00062"/>
    </source>
</evidence>
<dbReference type="SMART" id="SM00062">
    <property type="entry name" value="PBPb"/>
    <property type="match status" value="1"/>
</dbReference>
<dbReference type="Gene3D" id="3.40.190.10">
    <property type="entry name" value="Periplasmic binding protein-like II"/>
    <property type="match status" value="2"/>
</dbReference>
<dbReference type="PANTHER" id="PTHR35936">
    <property type="entry name" value="MEMBRANE-BOUND LYTIC MUREIN TRANSGLYCOSYLASE F"/>
    <property type="match status" value="1"/>
</dbReference>
<feature type="chain" id="PRO_5046041409" evidence="2">
    <location>
        <begin position="25"/>
        <end position="283"/>
    </location>
</feature>
<sequence length="283" mass="30263">MGKRTGALLIACLIAILAGCGANGSGSTDKTAAGTAEATGAAGASGDGATYKFATDAAYAPMEYMDKDKITGFDIDFLEAVMKEAGLKYEVVNTGWDPMLTEVKSGTTYAAGISSVSITDERKETYDYSIAYFESTNMILVKEDSPITGALDLKDKKVAVQLATTAESLMSEIMGGDNPNLKRFDSNAVALLELDSGGVDAVVADIAIVREYMKNNPGKQFKGILDEEQFPSEYYGILLPKGSELKAKLDPAIKTVLENGTYTEIYQKWFGEEPNIDNVLNAE</sequence>
<accession>A0ABU7VN55</accession>
<dbReference type="CDD" id="cd13624">
    <property type="entry name" value="PBP2_Arg_Lys_His"/>
    <property type="match status" value="1"/>
</dbReference>
<dbReference type="Proteomes" id="UP001306950">
    <property type="component" value="Unassembled WGS sequence"/>
</dbReference>
<comment type="caution">
    <text evidence="5">The sequence shown here is derived from an EMBL/GenBank/DDBJ whole genome shotgun (WGS) entry which is preliminary data.</text>
</comment>
<dbReference type="SMART" id="SM00079">
    <property type="entry name" value="PBPe"/>
    <property type="match status" value="1"/>
</dbReference>
<name>A0ABU7VN55_9BACL</name>
<evidence type="ECO:0000259" key="4">
    <source>
        <dbReference type="SMART" id="SM00079"/>
    </source>
</evidence>
<organism evidence="5 6">
    <name type="scientific">Paenibacillus haidiansis</name>
    <dbReference type="NCBI Taxonomy" id="1574488"/>
    <lineage>
        <taxon>Bacteria</taxon>
        <taxon>Bacillati</taxon>
        <taxon>Bacillota</taxon>
        <taxon>Bacilli</taxon>
        <taxon>Bacillales</taxon>
        <taxon>Paenibacillaceae</taxon>
        <taxon>Paenibacillus</taxon>
    </lineage>
</organism>
<evidence type="ECO:0000256" key="1">
    <source>
        <dbReference type="ARBA" id="ARBA00022729"/>
    </source>
</evidence>
<feature type="domain" description="Solute-binding protein family 3/N-terminal" evidence="3">
    <location>
        <begin position="50"/>
        <end position="273"/>
    </location>
</feature>
<dbReference type="InterPro" id="IPR001638">
    <property type="entry name" value="Solute-binding_3/MltF_N"/>
</dbReference>
<dbReference type="EMBL" id="JAZHPZ010000001">
    <property type="protein sequence ID" value="MEF2964798.1"/>
    <property type="molecule type" value="Genomic_DNA"/>
</dbReference>
<dbReference type="InterPro" id="IPR001320">
    <property type="entry name" value="Iontro_rcpt_C"/>
</dbReference>
<keyword evidence="1 2" id="KW-0732">Signal</keyword>
<dbReference type="PROSITE" id="PS51257">
    <property type="entry name" value="PROKAR_LIPOPROTEIN"/>
    <property type="match status" value="1"/>
</dbReference>
<evidence type="ECO:0000313" key="5">
    <source>
        <dbReference type="EMBL" id="MEF2964798.1"/>
    </source>
</evidence>
<proteinExistence type="predicted"/>
<dbReference type="PANTHER" id="PTHR35936:SF17">
    <property type="entry name" value="ARGININE-BINDING EXTRACELLULAR PROTEIN ARTP"/>
    <property type="match status" value="1"/>
</dbReference>
<evidence type="ECO:0000313" key="6">
    <source>
        <dbReference type="Proteomes" id="UP001306950"/>
    </source>
</evidence>
<keyword evidence="6" id="KW-1185">Reference proteome</keyword>
<dbReference type="RefSeq" id="WP_331845001.1">
    <property type="nucleotide sequence ID" value="NZ_JAZHPZ010000001.1"/>
</dbReference>
<gene>
    <name evidence="5" type="ORF">V3851_03070</name>
</gene>
<feature type="domain" description="Ionotropic glutamate receptor C-terminal" evidence="4">
    <location>
        <begin position="50"/>
        <end position="272"/>
    </location>
</feature>